<feature type="domain" description="AMP-binding enzyme C-terminal" evidence="2">
    <location>
        <begin position="418"/>
        <end position="490"/>
    </location>
</feature>
<dbReference type="InterPro" id="IPR025110">
    <property type="entry name" value="AMP-bd_C"/>
</dbReference>
<dbReference type="SUPFAM" id="SSF56801">
    <property type="entry name" value="Acetyl-CoA synthetase-like"/>
    <property type="match status" value="1"/>
</dbReference>
<dbReference type="Gene3D" id="3.40.50.12780">
    <property type="entry name" value="N-terminal domain of ligase-like"/>
    <property type="match status" value="1"/>
</dbReference>
<dbReference type="InterPro" id="IPR042099">
    <property type="entry name" value="ANL_N_sf"/>
</dbReference>
<dbReference type="Proteomes" id="UP000238137">
    <property type="component" value="Unassembled WGS sequence"/>
</dbReference>
<keyword evidence="4" id="KW-1185">Reference proteome</keyword>
<dbReference type="Pfam" id="PF13193">
    <property type="entry name" value="AMP-binding_C"/>
    <property type="match status" value="1"/>
</dbReference>
<dbReference type="GO" id="GO:0016405">
    <property type="term" value="F:CoA-ligase activity"/>
    <property type="evidence" value="ECO:0007669"/>
    <property type="project" value="TreeGrafter"/>
</dbReference>
<evidence type="ECO:0000259" key="2">
    <source>
        <dbReference type="Pfam" id="PF13193"/>
    </source>
</evidence>
<sequence>MEQIGKLAEGRPVLRRIHEVLSQGKPTHTAIVDHDGSQYSYAELGELVTAIAGKLRDHGVRPGDRVLVVSENCVTYLAAMLALSHLDAWATLANARLTPSELDRLTEVADARCAIFTPEASSAARAHAERLEAVSLGQLRCGDLLVTPPREAMPEPVEDGPGQTAALIYTSGTVGEPKGVMLTHGNLLFMCRTSAGLRRIGPEDTTLAVIPGTHIFGLTSVFLAGLMGGSRLIAMPRFDADEVLGHIREDVTILPAVPQIFAALLRRLKELGIEKPEHRLRYIYAGGAPLDLSLKERAERIFGQVLHNGYGQTEASPGIATTRLECPRSDTAVGLPVPGMEVLIHEPDENGVGELWARGPNVMKGYFRNPEATRTTLTEDGFLRTGDLARQEADGTLHIAGRLKELIIHSGFNVYPPEVEAVLTAHPAVALSAVVGRARNGNEDVLAFVTTQDKVTEAELRDWVRERMAPYKVPARVIIADALPQAATGKILKNKLLEHFRAALDDI</sequence>
<evidence type="ECO:0000259" key="1">
    <source>
        <dbReference type="Pfam" id="PF00501"/>
    </source>
</evidence>
<proteinExistence type="predicted"/>
<dbReference type="InterPro" id="IPR000873">
    <property type="entry name" value="AMP-dep_synth/lig_dom"/>
</dbReference>
<evidence type="ECO:0000313" key="3">
    <source>
        <dbReference type="EMBL" id="RNF34282.1"/>
    </source>
</evidence>
<dbReference type="PANTHER" id="PTHR24096">
    <property type="entry name" value="LONG-CHAIN-FATTY-ACID--COA LIGASE"/>
    <property type="match status" value="1"/>
</dbReference>
<comment type="caution">
    <text evidence="3">The sequence shown here is derived from an EMBL/GenBank/DDBJ whole genome shotgun (WGS) entry which is preliminary data.</text>
</comment>
<dbReference type="AlphaFoldDB" id="A0A3R7NBP6"/>
<reference evidence="3" key="1">
    <citation type="submission" date="2018-05" db="EMBL/GenBank/DDBJ databases">
        <title>Reclassification of Methylarcula marina and Methylarcula terricola as Paracoccus methylarcula sp.nov., comb.nov. and Paracoccus terricola comb.nov.</title>
        <authorList>
            <person name="Shmareva M.N."/>
            <person name="Doronina N.V."/>
            <person name="Vasilenko O.V."/>
            <person name="Tarlachkov S.V."/>
            <person name="Trotsenko Y.A."/>
        </authorList>
    </citation>
    <scope>NUCLEOTIDE SEQUENCE [LARGE SCALE GENOMIC DNA]</scope>
    <source>
        <strain evidence="3">VKM B-2159</strain>
    </source>
</reference>
<protein>
    <recommendedName>
        <fullName evidence="5">Long-chain fatty acid--CoA ligase</fullName>
    </recommendedName>
</protein>
<organism evidence="3 4">
    <name type="scientific">Paracoccus methylarcula</name>
    <dbReference type="NCBI Taxonomy" id="72022"/>
    <lineage>
        <taxon>Bacteria</taxon>
        <taxon>Pseudomonadati</taxon>
        <taxon>Pseudomonadota</taxon>
        <taxon>Alphaproteobacteria</taxon>
        <taxon>Rhodobacterales</taxon>
        <taxon>Paracoccaceae</taxon>
        <taxon>Paracoccus</taxon>
    </lineage>
</organism>
<accession>A0A3R7NBP6</accession>
<feature type="domain" description="AMP-dependent synthetase/ligase" evidence="1">
    <location>
        <begin position="23"/>
        <end position="367"/>
    </location>
</feature>
<dbReference type="Gene3D" id="3.30.300.30">
    <property type="match status" value="1"/>
</dbReference>
<dbReference type="Pfam" id="PF00501">
    <property type="entry name" value="AMP-binding"/>
    <property type="match status" value="1"/>
</dbReference>
<dbReference type="EMBL" id="PXNQ02000007">
    <property type="protein sequence ID" value="RNF34282.1"/>
    <property type="molecule type" value="Genomic_DNA"/>
</dbReference>
<dbReference type="OrthoDB" id="9803968at2"/>
<evidence type="ECO:0008006" key="5">
    <source>
        <dbReference type="Google" id="ProtNLM"/>
    </source>
</evidence>
<evidence type="ECO:0000313" key="4">
    <source>
        <dbReference type="Proteomes" id="UP000238137"/>
    </source>
</evidence>
<dbReference type="InterPro" id="IPR045851">
    <property type="entry name" value="AMP-bd_C_sf"/>
</dbReference>
<name>A0A3R7NBP6_9RHOB</name>
<gene>
    <name evidence="3" type="ORF">A7A09_012950</name>
</gene>